<feature type="region of interest" description="Disordered" evidence="1">
    <location>
        <begin position="1"/>
        <end position="33"/>
    </location>
</feature>
<feature type="compositionally biased region" description="Basic and acidic residues" evidence="1">
    <location>
        <begin position="1"/>
        <end position="19"/>
    </location>
</feature>
<proteinExistence type="predicted"/>
<dbReference type="Proteomes" id="UP000762676">
    <property type="component" value="Unassembled WGS sequence"/>
</dbReference>
<sequence length="98" mass="11550">METEADLLRIRSSDKETATAKHNSHAKAPKLPEFRKERDEMESYFLIFERFAATNNWPKEQWATHMSALLSDDALDTYTRLSEKKNPLKLLKRARRKV</sequence>
<dbReference type="EMBL" id="BMAT01006112">
    <property type="protein sequence ID" value="GFS06478.1"/>
    <property type="molecule type" value="Genomic_DNA"/>
</dbReference>
<dbReference type="PANTHER" id="PTHR46888:SF1">
    <property type="entry name" value="RIBONUCLEASE H"/>
    <property type="match status" value="1"/>
</dbReference>
<protein>
    <submittedName>
        <fullName evidence="2">SCAN domain-containing protein 3</fullName>
    </submittedName>
</protein>
<dbReference type="AlphaFoldDB" id="A0AAV4I862"/>
<evidence type="ECO:0000313" key="2">
    <source>
        <dbReference type="EMBL" id="GFS06478.1"/>
    </source>
</evidence>
<name>A0AAV4I862_9GAST</name>
<reference evidence="2 3" key="1">
    <citation type="journal article" date="2021" name="Elife">
        <title>Chloroplast acquisition without the gene transfer in kleptoplastic sea slugs, Plakobranchus ocellatus.</title>
        <authorList>
            <person name="Maeda T."/>
            <person name="Takahashi S."/>
            <person name="Yoshida T."/>
            <person name="Shimamura S."/>
            <person name="Takaki Y."/>
            <person name="Nagai Y."/>
            <person name="Toyoda A."/>
            <person name="Suzuki Y."/>
            <person name="Arimoto A."/>
            <person name="Ishii H."/>
            <person name="Satoh N."/>
            <person name="Nishiyama T."/>
            <person name="Hasebe M."/>
            <person name="Maruyama T."/>
            <person name="Minagawa J."/>
            <person name="Obokata J."/>
            <person name="Shigenobu S."/>
        </authorList>
    </citation>
    <scope>NUCLEOTIDE SEQUENCE [LARGE SCALE GENOMIC DNA]</scope>
</reference>
<evidence type="ECO:0000313" key="3">
    <source>
        <dbReference type="Proteomes" id="UP000762676"/>
    </source>
</evidence>
<accession>A0AAV4I862</accession>
<organism evidence="2 3">
    <name type="scientific">Elysia marginata</name>
    <dbReference type="NCBI Taxonomy" id="1093978"/>
    <lineage>
        <taxon>Eukaryota</taxon>
        <taxon>Metazoa</taxon>
        <taxon>Spiralia</taxon>
        <taxon>Lophotrochozoa</taxon>
        <taxon>Mollusca</taxon>
        <taxon>Gastropoda</taxon>
        <taxon>Heterobranchia</taxon>
        <taxon>Euthyneura</taxon>
        <taxon>Panpulmonata</taxon>
        <taxon>Sacoglossa</taxon>
        <taxon>Placobranchoidea</taxon>
        <taxon>Plakobranchidae</taxon>
        <taxon>Elysia</taxon>
    </lineage>
</organism>
<comment type="caution">
    <text evidence="2">The sequence shown here is derived from an EMBL/GenBank/DDBJ whole genome shotgun (WGS) entry which is preliminary data.</text>
</comment>
<keyword evidence="3" id="KW-1185">Reference proteome</keyword>
<dbReference type="PANTHER" id="PTHR46888">
    <property type="entry name" value="ZINC KNUCKLE DOMAINCONTAINING PROTEIN-RELATED"/>
    <property type="match status" value="1"/>
</dbReference>
<evidence type="ECO:0000256" key="1">
    <source>
        <dbReference type="SAM" id="MobiDB-lite"/>
    </source>
</evidence>
<gene>
    <name evidence="2" type="ORF">ElyMa_002966300</name>
</gene>